<evidence type="ECO:0000313" key="1">
    <source>
        <dbReference type="EMBL" id="GAF79245.1"/>
    </source>
</evidence>
<protein>
    <submittedName>
        <fullName evidence="1">Uncharacterized protein</fullName>
    </submittedName>
</protein>
<dbReference type="EMBL" id="BARS01003207">
    <property type="protein sequence ID" value="GAF79245.1"/>
    <property type="molecule type" value="Genomic_DNA"/>
</dbReference>
<organism evidence="1">
    <name type="scientific">marine sediment metagenome</name>
    <dbReference type="NCBI Taxonomy" id="412755"/>
    <lineage>
        <taxon>unclassified sequences</taxon>
        <taxon>metagenomes</taxon>
        <taxon>ecological metagenomes</taxon>
    </lineage>
</organism>
<gene>
    <name evidence="1" type="ORF">S01H1_06184</name>
</gene>
<reference evidence="1" key="1">
    <citation type="journal article" date="2014" name="Front. Microbiol.">
        <title>High frequency of phylogenetically diverse reductive dehalogenase-homologous genes in deep subseafloor sedimentary metagenomes.</title>
        <authorList>
            <person name="Kawai M."/>
            <person name="Futagami T."/>
            <person name="Toyoda A."/>
            <person name="Takaki Y."/>
            <person name="Nishi S."/>
            <person name="Hori S."/>
            <person name="Arai W."/>
            <person name="Tsubouchi T."/>
            <person name="Morono Y."/>
            <person name="Uchiyama I."/>
            <person name="Ito T."/>
            <person name="Fujiyama A."/>
            <person name="Inagaki F."/>
            <person name="Takami H."/>
        </authorList>
    </citation>
    <scope>NUCLEOTIDE SEQUENCE</scope>
    <source>
        <strain evidence="1">Expedition CK06-06</strain>
    </source>
</reference>
<accession>X0TSX6</accession>
<name>X0TSX6_9ZZZZ</name>
<comment type="caution">
    <text evidence="1">The sequence shown here is derived from an EMBL/GenBank/DDBJ whole genome shotgun (WGS) entry which is preliminary data.</text>
</comment>
<proteinExistence type="predicted"/>
<dbReference type="AlphaFoldDB" id="X0TSX6"/>
<feature type="non-terminal residue" evidence="1">
    <location>
        <position position="1"/>
    </location>
</feature>
<sequence>TGSYAEETLSFETSLTALCPETGNIPVVWTFAFTGS</sequence>